<evidence type="ECO:0000256" key="1">
    <source>
        <dbReference type="SAM" id="SignalP"/>
    </source>
</evidence>
<proteinExistence type="predicted"/>
<sequence length="85" mass="9208">MAKNLDSISFTVLLLVLSMASTDIMKSEATCIFLNGRTMTAPCLDTNCRAFCDNLYGSNNLCAAPCEAVGKKVNCHCYGYIRGEV</sequence>
<keyword evidence="1" id="KW-0732">Signal</keyword>
<gene>
    <name evidence="2" type="ORF">ERUC_LOCUS40654</name>
</gene>
<accession>A0ABC8LWE4</accession>
<dbReference type="EMBL" id="CAKOAT010786264">
    <property type="protein sequence ID" value="CAH8388171.1"/>
    <property type="molecule type" value="Genomic_DNA"/>
</dbReference>
<dbReference type="AlphaFoldDB" id="A0ABC8LWE4"/>
<protein>
    <submittedName>
        <fullName evidence="2">Uncharacterized protein</fullName>
    </submittedName>
</protein>
<dbReference type="Proteomes" id="UP001642260">
    <property type="component" value="Unassembled WGS sequence"/>
</dbReference>
<organism evidence="2 3">
    <name type="scientific">Eruca vesicaria subsp. sativa</name>
    <name type="common">Garden rocket</name>
    <name type="synonym">Eruca sativa</name>
    <dbReference type="NCBI Taxonomy" id="29727"/>
    <lineage>
        <taxon>Eukaryota</taxon>
        <taxon>Viridiplantae</taxon>
        <taxon>Streptophyta</taxon>
        <taxon>Embryophyta</taxon>
        <taxon>Tracheophyta</taxon>
        <taxon>Spermatophyta</taxon>
        <taxon>Magnoliopsida</taxon>
        <taxon>eudicotyledons</taxon>
        <taxon>Gunneridae</taxon>
        <taxon>Pentapetalae</taxon>
        <taxon>rosids</taxon>
        <taxon>malvids</taxon>
        <taxon>Brassicales</taxon>
        <taxon>Brassicaceae</taxon>
        <taxon>Brassiceae</taxon>
        <taxon>Eruca</taxon>
    </lineage>
</organism>
<evidence type="ECO:0000313" key="2">
    <source>
        <dbReference type="EMBL" id="CAH8388171.1"/>
    </source>
</evidence>
<reference evidence="2 3" key="1">
    <citation type="submission" date="2022-03" db="EMBL/GenBank/DDBJ databases">
        <authorList>
            <person name="Macdonald S."/>
            <person name="Ahmed S."/>
            <person name="Newling K."/>
        </authorList>
    </citation>
    <scope>NUCLEOTIDE SEQUENCE [LARGE SCALE GENOMIC DNA]</scope>
</reference>
<comment type="caution">
    <text evidence="2">The sequence shown here is derived from an EMBL/GenBank/DDBJ whole genome shotgun (WGS) entry which is preliminary data.</text>
</comment>
<feature type="chain" id="PRO_5044755580" evidence="1">
    <location>
        <begin position="30"/>
        <end position="85"/>
    </location>
</feature>
<feature type="signal peptide" evidence="1">
    <location>
        <begin position="1"/>
        <end position="29"/>
    </location>
</feature>
<evidence type="ECO:0000313" key="3">
    <source>
        <dbReference type="Proteomes" id="UP001642260"/>
    </source>
</evidence>
<name>A0ABC8LWE4_ERUVS</name>
<keyword evidence="3" id="KW-1185">Reference proteome</keyword>